<dbReference type="InterPro" id="IPR011598">
    <property type="entry name" value="bHLH_dom"/>
</dbReference>
<keyword evidence="7" id="KW-0175">Coiled coil</keyword>
<dbReference type="KEGG" id="bvk:117237760"/>
<dbReference type="PROSITE" id="PS50888">
    <property type="entry name" value="BHLH"/>
    <property type="match status" value="1"/>
</dbReference>
<dbReference type="Gene3D" id="4.10.280.10">
    <property type="entry name" value="Helix-loop-helix DNA-binding domain"/>
    <property type="match status" value="1"/>
</dbReference>
<evidence type="ECO:0000256" key="8">
    <source>
        <dbReference type="SAM" id="MobiDB-lite"/>
    </source>
</evidence>
<dbReference type="GO" id="GO:0005634">
    <property type="term" value="C:nucleus"/>
    <property type="evidence" value="ECO:0007669"/>
    <property type="project" value="UniProtKB-SubCell"/>
</dbReference>
<dbReference type="Pfam" id="PF00010">
    <property type="entry name" value="HLH"/>
    <property type="match status" value="1"/>
</dbReference>
<feature type="domain" description="BHLH" evidence="9">
    <location>
        <begin position="472"/>
        <end position="531"/>
    </location>
</feature>
<dbReference type="RefSeq" id="XP_033357956.1">
    <property type="nucleotide sequence ID" value="XM_033502065.1"/>
</dbReference>
<keyword evidence="4" id="KW-0238">DNA-binding</keyword>
<evidence type="ECO:0000256" key="5">
    <source>
        <dbReference type="ARBA" id="ARBA00023163"/>
    </source>
</evidence>
<protein>
    <submittedName>
        <fullName evidence="11">Microphthalmia-associated transcription factor isoform X1</fullName>
    </submittedName>
</protein>
<dbReference type="GO" id="GO:0000978">
    <property type="term" value="F:RNA polymerase II cis-regulatory region sequence-specific DNA binding"/>
    <property type="evidence" value="ECO:0007669"/>
    <property type="project" value="TreeGrafter"/>
</dbReference>
<dbReference type="SUPFAM" id="SSF47459">
    <property type="entry name" value="HLH, helix-loop-helix DNA-binding domain"/>
    <property type="match status" value="1"/>
</dbReference>
<dbReference type="GO" id="GO:0000981">
    <property type="term" value="F:DNA-binding transcription factor activity, RNA polymerase II-specific"/>
    <property type="evidence" value="ECO:0007669"/>
    <property type="project" value="TreeGrafter"/>
</dbReference>
<proteinExistence type="inferred from homology"/>
<evidence type="ECO:0000259" key="9">
    <source>
        <dbReference type="PROSITE" id="PS50888"/>
    </source>
</evidence>
<keyword evidence="6" id="KW-0539">Nucleus</keyword>
<feature type="region of interest" description="Disordered" evidence="8">
    <location>
        <begin position="618"/>
        <end position="677"/>
    </location>
</feature>
<feature type="region of interest" description="Disordered" evidence="8">
    <location>
        <begin position="223"/>
        <end position="289"/>
    </location>
</feature>
<feature type="coiled-coil region" evidence="7">
    <location>
        <begin position="531"/>
        <end position="565"/>
    </location>
</feature>
<feature type="compositionally biased region" description="Basic and acidic residues" evidence="8">
    <location>
        <begin position="254"/>
        <end position="265"/>
    </location>
</feature>
<evidence type="ECO:0000313" key="10">
    <source>
        <dbReference type="Proteomes" id="UP000504631"/>
    </source>
</evidence>
<dbReference type="GO" id="GO:0046983">
    <property type="term" value="F:protein dimerization activity"/>
    <property type="evidence" value="ECO:0007669"/>
    <property type="project" value="InterPro"/>
</dbReference>
<sequence>MQEISETVRQIVEFEDLVSRLNRINDVGRPLTNNRSVIEGRIGTTITLPTTTITATLTRTTTTKSLSNWTSNTDSLLGPRYVAPGSVPEFESESVSKLGTVPVPASAPTSTSASVEFASKQQSPSFSSIPLSLSSSAHSDIESAVKSAVDRAFNFSSTLDRQRKDGKVGQRDQEQRVRVNIGIDEDLRMILEMDPSIVDGTPTSSPLHGNSRNNGHVAFARPLRSTRPQGCPPTFKTATPTSRTQLKLQLMREQLQEQERREAEFRQNLQQQRPTTAPPRPVPTTTLSTIGVDVPPQVLQVRTLLENPTRYHVVQKQKNQVRQYLHESFRGNGTTGDESVLGRNSVEAVPTSAPMVVQSAPPGPTVHHPKPQHPHLASYPHGPTVLSHVNPLAASPDPATGAMSPGLSSVATSNSEAEDLLDDILSFEANSLGDNLKDSQSGSLSNIPELQIKPEPLLLTDAEIHALAKDRQKKDNHNMIERRRRFNINDRIKELGTLLPKTNDPYYEIVRDVRPNKGTILKSSVEYIKLLKNELTRMKQNELRHKQLEHQNRRLLLRVQELELQAKAHGLPVTDFSWASTSGSMLNTFPRNKLEQRKIPELVTEDATSLSMSQLEDLMEDDGNGPIHSGDPMLSSPHLPPLSPAQAGCQHALPDEDTLGSLAPTTPNSSSDMDIVA</sequence>
<dbReference type="GeneID" id="117237760"/>
<evidence type="ECO:0000256" key="2">
    <source>
        <dbReference type="ARBA" id="ARBA00008289"/>
    </source>
</evidence>
<evidence type="ECO:0000256" key="4">
    <source>
        <dbReference type="ARBA" id="ARBA00023125"/>
    </source>
</evidence>
<evidence type="ECO:0000256" key="7">
    <source>
        <dbReference type="SAM" id="Coils"/>
    </source>
</evidence>
<keyword evidence="10" id="KW-1185">Reference proteome</keyword>
<dbReference type="InterPro" id="IPR031867">
    <property type="entry name" value="MiT/TFE_N"/>
</dbReference>
<organism evidence="10 11">
    <name type="scientific">Bombus vosnesenskii</name>
    <dbReference type="NCBI Taxonomy" id="207650"/>
    <lineage>
        <taxon>Eukaryota</taxon>
        <taxon>Metazoa</taxon>
        <taxon>Ecdysozoa</taxon>
        <taxon>Arthropoda</taxon>
        <taxon>Hexapoda</taxon>
        <taxon>Insecta</taxon>
        <taxon>Pterygota</taxon>
        <taxon>Neoptera</taxon>
        <taxon>Endopterygota</taxon>
        <taxon>Hymenoptera</taxon>
        <taxon>Apocrita</taxon>
        <taxon>Aculeata</taxon>
        <taxon>Apoidea</taxon>
        <taxon>Anthophila</taxon>
        <taxon>Apidae</taxon>
        <taxon>Bombus</taxon>
        <taxon>Pyrobombus</taxon>
    </lineage>
</organism>
<accession>A0A6J3L0I3</accession>
<dbReference type="Pfam" id="PF15951">
    <property type="entry name" value="MITF_TFEB_C_3_N"/>
    <property type="match status" value="1"/>
</dbReference>
<dbReference type="PANTHER" id="PTHR45776">
    <property type="entry name" value="MIP04163P"/>
    <property type="match status" value="1"/>
</dbReference>
<evidence type="ECO:0000256" key="6">
    <source>
        <dbReference type="ARBA" id="ARBA00023242"/>
    </source>
</evidence>
<comment type="subcellular location">
    <subcellularLocation>
        <location evidence="1">Nucleus</location>
    </subcellularLocation>
</comment>
<gene>
    <name evidence="11" type="primary">LOC117237760</name>
</gene>
<dbReference type="SMART" id="SM00353">
    <property type="entry name" value="HLH"/>
    <property type="match status" value="1"/>
</dbReference>
<comment type="similarity">
    <text evidence="2">Belongs to the MiT/TFE family.</text>
</comment>
<feature type="compositionally biased region" description="Polar residues" evidence="8">
    <location>
        <begin position="663"/>
        <end position="677"/>
    </location>
</feature>
<evidence type="ECO:0000256" key="3">
    <source>
        <dbReference type="ARBA" id="ARBA00023015"/>
    </source>
</evidence>
<dbReference type="InterPro" id="IPR036638">
    <property type="entry name" value="HLH_DNA-bd_sf"/>
</dbReference>
<dbReference type="PANTHER" id="PTHR45776:SF2">
    <property type="entry name" value="MIP04163P"/>
    <property type="match status" value="1"/>
</dbReference>
<dbReference type="Proteomes" id="UP000504631">
    <property type="component" value="Unplaced"/>
</dbReference>
<dbReference type="AlphaFoldDB" id="A0A6J3L0I3"/>
<reference evidence="11" key="1">
    <citation type="submission" date="2025-08" db="UniProtKB">
        <authorList>
            <consortium name="RefSeq"/>
        </authorList>
    </citation>
    <scope>IDENTIFICATION</scope>
    <source>
        <tissue evidence="11">Muscle</tissue>
    </source>
</reference>
<evidence type="ECO:0000313" key="11">
    <source>
        <dbReference type="RefSeq" id="XP_033357956.1"/>
    </source>
</evidence>
<dbReference type="CTD" id="4286"/>
<keyword evidence="5" id="KW-0804">Transcription</keyword>
<name>A0A6J3L0I3_9HYME</name>
<evidence type="ECO:0000256" key="1">
    <source>
        <dbReference type="ARBA" id="ARBA00004123"/>
    </source>
</evidence>
<keyword evidence="3" id="KW-0805">Transcription regulation</keyword>